<dbReference type="Proteomes" id="UP000677918">
    <property type="component" value="Unassembled WGS sequence"/>
</dbReference>
<dbReference type="RefSeq" id="WP_213413829.1">
    <property type="nucleotide sequence ID" value="NZ_BOVK01000067.1"/>
</dbReference>
<accession>A0A8J4H770</accession>
<evidence type="ECO:0000313" key="2">
    <source>
        <dbReference type="EMBL" id="GIQ71022.1"/>
    </source>
</evidence>
<dbReference type="SMART" id="SM00858">
    <property type="entry name" value="SAF"/>
    <property type="match status" value="1"/>
</dbReference>
<dbReference type="CDD" id="cd11614">
    <property type="entry name" value="SAF_CpaB_FlgA_like"/>
    <property type="match status" value="1"/>
</dbReference>
<dbReference type="InterPro" id="IPR013974">
    <property type="entry name" value="SAF"/>
</dbReference>
<organism evidence="2 3">
    <name type="scientific">Xylanibacillus composti</name>
    <dbReference type="NCBI Taxonomy" id="1572762"/>
    <lineage>
        <taxon>Bacteria</taxon>
        <taxon>Bacillati</taxon>
        <taxon>Bacillota</taxon>
        <taxon>Bacilli</taxon>
        <taxon>Bacillales</taxon>
        <taxon>Paenibacillaceae</taxon>
        <taxon>Xylanibacillus</taxon>
    </lineage>
</organism>
<dbReference type="AlphaFoldDB" id="A0A8J4H770"/>
<name>A0A8J4H770_9BACL</name>
<comment type="caution">
    <text evidence="2">The sequence shown here is derived from an EMBL/GenBank/DDBJ whole genome shotgun (WGS) entry which is preliminary data.</text>
</comment>
<gene>
    <name evidence="2" type="ORF">XYCOK13_38460</name>
</gene>
<evidence type="ECO:0000259" key="1">
    <source>
        <dbReference type="SMART" id="SM00858"/>
    </source>
</evidence>
<reference evidence="2" key="1">
    <citation type="submission" date="2021-04" db="EMBL/GenBank/DDBJ databases">
        <title>Draft genome sequence of Xylanibacillus composti strain K13.</title>
        <authorList>
            <person name="Uke A."/>
            <person name="Chhe C."/>
            <person name="Baramee S."/>
            <person name="Kosugi A."/>
        </authorList>
    </citation>
    <scope>NUCLEOTIDE SEQUENCE</scope>
    <source>
        <strain evidence="2">K13</strain>
    </source>
</reference>
<protein>
    <recommendedName>
        <fullName evidence="1">SAF domain-containing protein</fullName>
    </recommendedName>
</protein>
<sequence>MNRRTSLLLSLLSACAAAVMVYGLYVWQLRELELQQQVTVVAPSRFLDAGEQLTEDAMTTVPMTASNVQDDMVTNAEEVLGLTALIPLGAGEPLRTWKLGEVRLLPTTEESVFQIPEDYVLSVSNDIRAGDKVSLYLSGTEHPRKLLTRDVVVASVKTAANREVTEELPVEQRLGGNGERLYGRRQQASGTIAHINVLLREQEWEAIDRACGEQGGKLVIALADAFDLYPGKEPMAK</sequence>
<keyword evidence="3" id="KW-1185">Reference proteome</keyword>
<feature type="domain" description="SAF" evidence="1">
    <location>
        <begin position="38"/>
        <end position="100"/>
    </location>
</feature>
<dbReference type="Pfam" id="PF08666">
    <property type="entry name" value="SAF"/>
    <property type="match status" value="1"/>
</dbReference>
<evidence type="ECO:0000313" key="3">
    <source>
        <dbReference type="Proteomes" id="UP000677918"/>
    </source>
</evidence>
<dbReference type="PROSITE" id="PS51257">
    <property type="entry name" value="PROKAR_LIPOPROTEIN"/>
    <property type="match status" value="1"/>
</dbReference>
<proteinExistence type="predicted"/>
<dbReference type="EMBL" id="BOVK01000067">
    <property type="protein sequence ID" value="GIQ71022.1"/>
    <property type="molecule type" value="Genomic_DNA"/>
</dbReference>